<evidence type="ECO:0000256" key="2">
    <source>
        <dbReference type="ARBA" id="ARBA00022692"/>
    </source>
</evidence>
<feature type="transmembrane region" description="Helical" evidence="5">
    <location>
        <begin position="110"/>
        <end position="130"/>
    </location>
</feature>
<organism evidence="7 8">
    <name type="scientific">Pseudoalteromonas rhizosphaerae</name>
    <dbReference type="NCBI Taxonomy" id="2518973"/>
    <lineage>
        <taxon>Bacteria</taxon>
        <taxon>Pseudomonadati</taxon>
        <taxon>Pseudomonadota</taxon>
        <taxon>Gammaproteobacteria</taxon>
        <taxon>Alteromonadales</taxon>
        <taxon>Pseudoalteromonadaceae</taxon>
        <taxon>Pseudoalteromonas</taxon>
    </lineage>
</organism>
<gene>
    <name evidence="7" type="ORF">ACI2JU_15880</name>
</gene>
<evidence type="ECO:0000256" key="1">
    <source>
        <dbReference type="ARBA" id="ARBA00004141"/>
    </source>
</evidence>
<dbReference type="InterPro" id="IPR022604">
    <property type="entry name" value="DUF2955"/>
</dbReference>
<dbReference type="Proteomes" id="UP001620262">
    <property type="component" value="Unassembled WGS sequence"/>
</dbReference>
<evidence type="ECO:0000313" key="8">
    <source>
        <dbReference type="Proteomes" id="UP001620262"/>
    </source>
</evidence>
<feature type="transmembrane region" description="Helical" evidence="5">
    <location>
        <begin position="256"/>
        <end position="274"/>
    </location>
</feature>
<evidence type="ECO:0000256" key="5">
    <source>
        <dbReference type="SAM" id="Phobius"/>
    </source>
</evidence>
<accession>A0ABW8KZW8</accession>
<dbReference type="PIRSF" id="PIRSF029594">
    <property type="entry name" value="UCP029594"/>
    <property type="match status" value="1"/>
</dbReference>
<feature type="transmembrane region" description="Helical" evidence="5">
    <location>
        <begin position="136"/>
        <end position="161"/>
    </location>
</feature>
<feature type="transmembrane region" description="Helical" evidence="5">
    <location>
        <begin position="39"/>
        <end position="57"/>
    </location>
</feature>
<dbReference type="Pfam" id="PF11168">
    <property type="entry name" value="DUF2955"/>
    <property type="match status" value="1"/>
</dbReference>
<dbReference type="EMBL" id="JBJDOT010000023">
    <property type="protein sequence ID" value="MFK3865338.1"/>
    <property type="molecule type" value="Genomic_DNA"/>
</dbReference>
<dbReference type="InterPro" id="IPR049453">
    <property type="entry name" value="Memb_transporter_dom"/>
</dbReference>
<feature type="domain" description="Integral membrane bound transporter" evidence="6">
    <location>
        <begin position="194"/>
        <end position="326"/>
    </location>
</feature>
<dbReference type="Pfam" id="PF13515">
    <property type="entry name" value="FUSC_2"/>
    <property type="match status" value="1"/>
</dbReference>
<evidence type="ECO:0000259" key="6">
    <source>
        <dbReference type="Pfam" id="PF13515"/>
    </source>
</evidence>
<feature type="transmembrane region" description="Helical" evidence="5">
    <location>
        <begin position="281"/>
        <end position="300"/>
    </location>
</feature>
<keyword evidence="2 5" id="KW-0812">Transmembrane</keyword>
<comment type="subcellular location">
    <subcellularLocation>
        <location evidence="1">Membrane</location>
        <topology evidence="1">Multi-pass membrane protein</topology>
    </subcellularLocation>
</comment>
<dbReference type="InterPro" id="IPR016926">
    <property type="entry name" value="UCP029594"/>
</dbReference>
<protein>
    <submittedName>
        <fullName evidence="7">DUF2955 domain-containing protein</fullName>
    </submittedName>
</protein>
<evidence type="ECO:0000256" key="3">
    <source>
        <dbReference type="ARBA" id="ARBA00022989"/>
    </source>
</evidence>
<proteinExistence type="predicted"/>
<keyword evidence="4 5" id="KW-0472">Membrane</keyword>
<feature type="transmembrane region" description="Helical" evidence="5">
    <location>
        <begin position="182"/>
        <end position="201"/>
    </location>
</feature>
<keyword evidence="3 5" id="KW-1133">Transmembrane helix</keyword>
<feature type="transmembrane region" description="Helical" evidence="5">
    <location>
        <begin position="312"/>
        <end position="332"/>
    </location>
</feature>
<evidence type="ECO:0000256" key="4">
    <source>
        <dbReference type="ARBA" id="ARBA00023136"/>
    </source>
</evidence>
<name>A0ABW8KZW8_9GAMM</name>
<keyword evidence="8" id="KW-1185">Reference proteome</keyword>
<reference evidence="7 8" key="1">
    <citation type="submission" date="2024-11" db="EMBL/GenBank/DDBJ databases">
        <title>The Natural Products Discovery Center: Release of the First 8490 Sequenced Strains for Exploring Actinobacteria Biosynthetic Diversity.</title>
        <authorList>
            <person name="Kalkreuter E."/>
            <person name="Kautsar S.A."/>
            <person name="Yang D."/>
            <person name="Bader C.D."/>
            <person name="Teijaro C.N."/>
            <person name="Fluegel L."/>
            <person name="Davis C.M."/>
            <person name="Simpson J.R."/>
            <person name="Lauterbach L."/>
            <person name="Steele A.D."/>
            <person name="Gui C."/>
            <person name="Meng S."/>
            <person name="Li G."/>
            <person name="Viehrig K."/>
            <person name="Ye F."/>
            <person name="Su P."/>
            <person name="Kiefer A.F."/>
            <person name="Nichols A."/>
            <person name="Cepeda A.J."/>
            <person name="Yan W."/>
            <person name="Fan B."/>
            <person name="Jiang Y."/>
            <person name="Adhikari A."/>
            <person name="Zheng C.-J."/>
            <person name="Schuster L."/>
            <person name="Cowan T.M."/>
            <person name="Smanski M.J."/>
            <person name="Chevrette M.G."/>
            <person name="De Carvalho L.P.S."/>
            <person name="Shen B."/>
        </authorList>
    </citation>
    <scope>NUCLEOTIDE SEQUENCE [LARGE SCALE GENOMIC DNA]</scope>
    <source>
        <strain evidence="7 8">NPDC078403</strain>
    </source>
</reference>
<feature type="transmembrane region" description="Helical" evidence="5">
    <location>
        <begin position="87"/>
        <end position="103"/>
    </location>
</feature>
<evidence type="ECO:0000313" key="7">
    <source>
        <dbReference type="EMBL" id="MFK3865338.1"/>
    </source>
</evidence>
<comment type="caution">
    <text evidence="7">The sequence shown here is derived from an EMBL/GenBank/DDBJ whole genome shotgun (WGS) entry which is preliminary data.</text>
</comment>
<dbReference type="RefSeq" id="WP_149980336.1">
    <property type="nucleotide sequence ID" value="NZ_CABVLM010000001.1"/>
</dbReference>
<sequence>MSASVPVKLDQNGLRQALRIAGGSALGFSLCKLMNWPNGIFFTVYPMLLLGLVPILNAHIIRQFFASAAFSGLFVLIVQGLFSHLPVAMTLLCFLAFAFLFYQMSCGANFLFGALSVVSLSIQLHFSSYVGNGTSIYPLIISNGLAVVVTVLAAVLMHFVFPDVAPRQGRVMPTKAKESIRHEVLLCATVATLSFVIFQVFDLQDSISAQAASILILFPLCWKAAGMAGWQRAIGTLIGCNLALVSQLFLYNHTDILIFPALILWVLTFIFSRYHILGGGIPGVGFGVITTFGILFGQSLGPGQDLVYSALYRFSSVSVAIIVSLCAVYIMHHILNRFSVTRHHTFD</sequence>